<dbReference type="AlphaFoldDB" id="M2Q4V1"/>
<dbReference type="STRING" id="914234.M2Q4V1"/>
<evidence type="ECO:0000313" key="2">
    <source>
        <dbReference type="EMBL" id="EMD31838.1"/>
    </source>
</evidence>
<name>M2Q4V1_CERS8</name>
<sequence length="451" mass="50197">MPFEEHQIYDERLYTSLRPAKAPGLPTGRDGRSWHSAQTALESVENLAVLAEQDILRKKLAMSVLGKSFEKLRSLGFGTMAINDILLYAAFSRAEPPRWSLTHDLLRRIGDLGSRSKLIAWKRSLTASACTADNLVYVDDDNERDHGEGSAKGNGENYEEGADKDSESSESDSGDVSVTTWVPPEIHPIGLEYTIWKLLPWEEHDIFDDLVAHLFETYKGPWPSPENVFNELSSLIRNIALVSVGRHCANLIKSEWTPHDIRGCRHCRPGIVRSDCGSGRDKAAAHSDPCHLVKFMILQSACIRTKMRFLHREGISWNDHAISFSNDIHRILLSAGKASTIARSAVPSQKVGLIAARRNGLLRGTVKVKEVEDRMPGVCFPIFLPLCLSLCFTLQNLVCIALHMHMPGHVTFTRVLQDLPDCLKFTRPQALSRRAPADETLSVCTWTGAAA</sequence>
<feature type="region of interest" description="Disordered" evidence="1">
    <location>
        <begin position="141"/>
        <end position="179"/>
    </location>
</feature>
<dbReference type="HOGENOM" id="CLU_606903_0_0_1"/>
<organism evidence="2 3">
    <name type="scientific">Ceriporiopsis subvermispora (strain B)</name>
    <name type="common">White-rot fungus</name>
    <name type="synonym">Gelatoporia subvermispora</name>
    <dbReference type="NCBI Taxonomy" id="914234"/>
    <lineage>
        <taxon>Eukaryota</taxon>
        <taxon>Fungi</taxon>
        <taxon>Dikarya</taxon>
        <taxon>Basidiomycota</taxon>
        <taxon>Agaricomycotina</taxon>
        <taxon>Agaricomycetes</taxon>
        <taxon>Polyporales</taxon>
        <taxon>Gelatoporiaceae</taxon>
        <taxon>Gelatoporia</taxon>
    </lineage>
</organism>
<accession>M2Q4V1</accession>
<proteinExistence type="predicted"/>
<gene>
    <name evidence="2" type="ORF">CERSUDRAFT_77918</name>
</gene>
<protein>
    <submittedName>
        <fullName evidence="2">Uncharacterized protein</fullName>
    </submittedName>
</protein>
<evidence type="ECO:0000256" key="1">
    <source>
        <dbReference type="SAM" id="MobiDB-lite"/>
    </source>
</evidence>
<dbReference type="Proteomes" id="UP000016930">
    <property type="component" value="Unassembled WGS sequence"/>
</dbReference>
<reference evidence="2 3" key="1">
    <citation type="journal article" date="2012" name="Proc. Natl. Acad. Sci. U.S.A.">
        <title>Comparative genomics of Ceriporiopsis subvermispora and Phanerochaete chrysosporium provide insight into selective ligninolysis.</title>
        <authorList>
            <person name="Fernandez-Fueyo E."/>
            <person name="Ruiz-Duenas F.J."/>
            <person name="Ferreira P."/>
            <person name="Floudas D."/>
            <person name="Hibbett D.S."/>
            <person name="Canessa P."/>
            <person name="Larrondo L.F."/>
            <person name="James T.Y."/>
            <person name="Seelenfreund D."/>
            <person name="Lobos S."/>
            <person name="Polanco R."/>
            <person name="Tello M."/>
            <person name="Honda Y."/>
            <person name="Watanabe T."/>
            <person name="Watanabe T."/>
            <person name="Ryu J.S."/>
            <person name="Kubicek C.P."/>
            <person name="Schmoll M."/>
            <person name="Gaskell J."/>
            <person name="Hammel K.E."/>
            <person name="St John F.J."/>
            <person name="Vanden Wymelenberg A."/>
            <person name="Sabat G."/>
            <person name="Splinter BonDurant S."/>
            <person name="Syed K."/>
            <person name="Yadav J.S."/>
            <person name="Doddapaneni H."/>
            <person name="Subramanian V."/>
            <person name="Lavin J.L."/>
            <person name="Oguiza J.A."/>
            <person name="Perez G."/>
            <person name="Pisabarro A.G."/>
            <person name="Ramirez L."/>
            <person name="Santoyo F."/>
            <person name="Master E."/>
            <person name="Coutinho P.M."/>
            <person name="Henrissat B."/>
            <person name="Lombard V."/>
            <person name="Magnuson J.K."/>
            <person name="Kuees U."/>
            <person name="Hori C."/>
            <person name="Igarashi K."/>
            <person name="Samejima M."/>
            <person name="Held B.W."/>
            <person name="Barry K.W."/>
            <person name="LaButti K.M."/>
            <person name="Lapidus A."/>
            <person name="Lindquist E.A."/>
            <person name="Lucas S.M."/>
            <person name="Riley R."/>
            <person name="Salamov A.A."/>
            <person name="Hoffmeister D."/>
            <person name="Schwenk D."/>
            <person name="Hadar Y."/>
            <person name="Yarden O."/>
            <person name="de Vries R.P."/>
            <person name="Wiebenga A."/>
            <person name="Stenlid J."/>
            <person name="Eastwood D."/>
            <person name="Grigoriev I.V."/>
            <person name="Berka R.M."/>
            <person name="Blanchette R.A."/>
            <person name="Kersten P."/>
            <person name="Martinez A.T."/>
            <person name="Vicuna R."/>
            <person name="Cullen D."/>
        </authorList>
    </citation>
    <scope>NUCLEOTIDE SEQUENCE [LARGE SCALE GENOMIC DNA]</scope>
    <source>
        <strain evidence="2 3">B</strain>
    </source>
</reference>
<evidence type="ECO:0000313" key="3">
    <source>
        <dbReference type="Proteomes" id="UP000016930"/>
    </source>
</evidence>
<keyword evidence="3" id="KW-1185">Reference proteome</keyword>
<dbReference type="EMBL" id="KB445815">
    <property type="protein sequence ID" value="EMD31838.1"/>
    <property type="molecule type" value="Genomic_DNA"/>
</dbReference>